<dbReference type="SUPFAM" id="SSF52540">
    <property type="entry name" value="P-loop containing nucleoside triphosphate hydrolases"/>
    <property type="match status" value="1"/>
</dbReference>
<evidence type="ECO:0000313" key="5">
    <source>
        <dbReference type="Proteomes" id="UP000266234"/>
    </source>
</evidence>
<evidence type="ECO:0000259" key="3">
    <source>
        <dbReference type="Pfam" id="PF24883"/>
    </source>
</evidence>
<protein>
    <recommendedName>
        <fullName evidence="3">Nephrocystin 3-like N-terminal domain-containing protein</fullName>
    </recommendedName>
</protein>
<dbReference type="Pfam" id="PF12796">
    <property type="entry name" value="Ank_2"/>
    <property type="match status" value="1"/>
</dbReference>
<proteinExistence type="predicted"/>
<feature type="domain" description="Nephrocystin 3-like N-terminal" evidence="3">
    <location>
        <begin position="191"/>
        <end position="363"/>
    </location>
</feature>
<dbReference type="PROSITE" id="PS50088">
    <property type="entry name" value="ANK_REPEAT"/>
    <property type="match status" value="1"/>
</dbReference>
<feature type="repeat" description="ANK" evidence="2">
    <location>
        <begin position="949"/>
        <end position="989"/>
    </location>
</feature>
<dbReference type="SUPFAM" id="SSF48403">
    <property type="entry name" value="Ankyrin repeat"/>
    <property type="match status" value="1"/>
</dbReference>
<gene>
    <name evidence="4" type="ORF">FLONG3_9900</name>
</gene>
<dbReference type="Proteomes" id="UP000266234">
    <property type="component" value="Unassembled WGS sequence"/>
</dbReference>
<dbReference type="OrthoDB" id="20872at2759"/>
<dbReference type="InterPro" id="IPR036770">
    <property type="entry name" value="Ankyrin_rpt-contain_sf"/>
</dbReference>
<comment type="caution">
    <text evidence="4">The sequence shown here is derived from an EMBL/GenBank/DDBJ whole genome shotgun (WGS) entry which is preliminary data.</text>
</comment>
<dbReference type="PANTHER" id="PTHR10039:SF16">
    <property type="entry name" value="GPI INOSITOL-DEACYLASE"/>
    <property type="match status" value="1"/>
</dbReference>
<dbReference type="STRING" id="694270.A0A395RTI1"/>
<keyword evidence="1" id="KW-0677">Repeat</keyword>
<dbReference type="AlphaFoldDB" id="A0A395RTI1"/>
<dbReference type="Pfam" id="PF24883">
    <property type="entry name" value="NPHP3_N"/>
    <property type="match status" value="1"/>
</dbReference>
<evidence type="ECO:0000313" key="4">
    <source>
        <dbReference type="EMBL" id="RGP63411.1"/>
    </source>
</evidence>
<dbReference type="Gene3D" id="1.25.40.20">
    <property type="entry name" value="Ankyrin repeat-containing domain"/>
    <property type="match status" value="1"/>
</dbReference>
<organism evidence="4 5">
    <name type="scientific">Fusarium longipes</name>
    <dbReference type="NCBI Taxonomy" id="694270"/>
    <lineage>
        <taxon>Eukaryota</taxon>
        <taxon>Fungi</taxon>
        <taxon>Dikarya</taxon>
        <taxon>Ascomycota</taxon>
        <taxon>Pezizomycotina</taxon>
        <taxon>Sordariomycetes</taxon>
        <taxon>Hypocreomycetidae</taxon>
        <taxon>Hypocreales</taxon>
        <taxon>Nectriaceae</taxon>
        <taxon>Fusarium</taxon>
    </lineage>
</organism>
<keyword evidence="5" id="KW-1185">Reference proteome</keyword>
<evidence type="ECO:0000256" key="2">
    <source>
        <dbReference type="PROSITE-ProRule" id="PRU00023"/>
    </source>
</evidence>
<keyword evidence="2" id="KW-0040">ANK repeat</keyword>
<sequence length="1043" mass="118177">MNAALDVKDAAYRLAQFADEAVGFFQQLSPNERHVTKQLKQLERLSRLAKETEMRPSTNSSDTEEQLEFSTQILLRCSELVSDILMELDWVNNGRELTLGKSELLTVYDGLDSSMVKGLFENLEREQLCLVTFRKSEFKSLSSIPESATRRPEYSNSLAERERYLLHCLFVTDPREDRASLESAKGHVLDGTCTWITEIPKFRYWLLPPSKCQGLIIQGSQGTGKTMLASYIAGQLERLSGHRPDDAVIHFFCSQGDIYKNSATAVLRGLIWQLCKLRPQLIHHGLERVRAHGSERIALAKSMVDTLWQIFTAMIRDPHAGSITCVLDGIDECDAASIKSLTERFSDLLTLPKCPLNFRLLMTCLSVSPQMMYKDAISILSLDSELRENNSRDVQLYIETNINKIAQKHDWSTEICDELRTALASRLDLSFHWASSVLFDLRYEPQPHIPLYLKSLSNDSEIAYDDILQKIPTEYKERVRLLLAWVLLAYHPLTVNELDALTRNQTSNTEASIEDLEACLKVCRSLLIIRAETRKSGLEYETVQTVQISQRSVRNFLLLRHTEAEKAGFGVFRVSSEIYHELIASRCLKLMEELLPTWSEGKTNDCCDLVLPYATRFWSRHLGECPQLLEDDRLVERAMSFLTQDHANRGMWFTYLSKFRDAQEFIEARRTTRRHGHHFPTINGLGEITDIIIEEEPKDFVSADRLSALQLASLLGITTIVQKIIDTTNLTRYLRQTNIRSSLYALSLTQPRNKYRTIGTQRGQPVLATAELVAMTPLELAVLEGHKKVVSLLLDRHPHSSMRPDSDYALETAISRCDKEVVKLLIEAGASKLRASKNPDGPVSTAITNNRLDVVRFLCNSDHSIWARADSKRDEITQALLHLADDATPYPHNEPRFEEYATVLLRAGASPNGTVSYHDGCNLRHGRYKALQLLHRGGITLRALGPYPDEQTPLMLAISSMHLGCAGVDPIDLVQLLLDSGATINQTDRKGWSALHHVANQIALGRAKKPWEDLEDEEEYNLYQIADVLIGAGIDQHLRDREK</sequence>
<dbReference type="SMART" id="SM00248">
    <property type="entry name" value="ANK"/>
    <property type="match status" value="4"/>
</dbReference>
<name>A0A395RTI1_9HYPO</name>
<dbReference type="InterPro" id="IPR002110">
    <property type="entry name" value="Ankyrin_rpt"/>
</dbReference>
<dbReference type="Pfam" id="PF00023">
    <property type="entry name" value="Ank"/>
    <property type="match status" value="1"/>
</dbReference>
<accession>A0A395RTI1</accession>
<dbReference type="InterPro" id="IPR027417">
    <property type="entry name" value="P-loop_NTPase"/>
</dbReference>
<evidence type="ECO:0000256" key="1">
    <source>
        <dbReference type="ARBA" id="ARBA00022737"/>
    </source>
</evidence>
<dbReference type="EMBL" id="PXOG01000272">
    <property type="protein sequence ID" value="RGP63411.1"/>
    <property type="molecule type" value="Genomic_DNA"/>
</dbReference>
<dbReference type="PANTHER" id="PTHR10039">
    <property type="entry name" value="AMELOGENIN"/>
    <property type="match status" value="1"/>
</dbReference>
<reference evidence="4 5" key="1">
    <citation type="journal article" date="2018" name="PLoS Pathog.">
        <title>Evolution of structural diversity of trichothecenes, a family of toxins produced by plant pathogenic and entomopathogenic fungi.</title>
        <authorList>
            <person name="Proctor R.H."/>
            <person name="McCormick S.P."/>
            <person name="Kim H.S."/>
            <person name="Cardoza R.E."/>
            <person name="Stanley A.M."/>
            <person name="Lindo L."/>
            <person name="Kelly A."/>
            <person name="Brown D.W."/>
            <person name="Lee T."/>
            <person name="Vaughan M.M."/>
            <person name="Alexander N.J."/>
            <person name="Busman M."/>
            <person name="Gutierrez S."/>
        </authorList>
    </citation>
    <scope>NUCLEOTIDE SEQUENCE [LARGE SCALE GENOMIC DNA]</scope>
    <source>
        <strain evidence="4 5">NRRL 20695</strain>
    </source>
</reference>
<dbReference type="Gene3D" id="3.40.50.300">
    <property type="entry name" value="P-loop containing nucleotide triphosphate hydrolases"/>
    <property type="match status" value="1"/>
</dbReference>
<dbReference type="InterPro" id="IPR056884">
    <property type="entry name" value="NPHP3-like_N"/>
</dbReference>
<feature type="non-terminal residue" evidence="4">
    <location>
        <position position="1043"/>
    </location>
</feature>